<protein>
    <submittedName>
        <fullName evidence="1">Uncharacterized protein</fullName>
    </submittedName>
</protein>
<dbReference type="Proteomes" id="UP001165960">
    <property type="component" value="Unassembled WGS sequence"/>
</dbReference>
<organism evidence="1 2">
    <name type="scientific">Entomophthora muscae</name>
    <dbReference type="NCBI Taxonomy" id="34485"/>
    <lineage>
        <taxon>Eukaryota</taxon>
        <taxon>Fungi</taxon>
        <taxon>Fungi incertae sedis</taxon>
        <taxon>Zoopagomycota</taxon>
        <taxon>Entomophthoromycotina</taxon>
        <taxon>Entomophthoromycetes</taxon>
        <taxon>Entomophthorales</taxon>
        <taxon>Entomophthoraceae</taxon>
        <taxon>Entomophthora</taxon>
    </lineage>
</organism>
<proteinExistence type="predicted"/>
<evidence type="ECO:0000313" key="2">
    <source>
        <dbReference type="Proteomes" id="UP001165960"/>
    </source>
</evidence>
<dbReference type="EMBL" id="QTSX02003938">
    <property type="protein sequence ID" value="KAJ9067631.1"/>
    <property type="molecule type" value="Genomic_DNA"/>
</dbReference>
<comment type="caution">
    <text evidence="1">The sequence shown here is derived from an EMBL/GenBank/DDBJ whole genome shotgun (WGS) entry which is preliminary data.</text>
</comment>
<keyword evidence="2" id="KW-1185">Reference proteome</keyword>
<evidence type="ECO:0000313" key="1">
    <source>
        <dbReference type="EMBL" id="KAJ9067631.1"/>
    </source>
</evidence>
<reference evidence="1" key="1">
    <citation type="submission" date="2022-04" db="EMBL/GenBank/DDBJ databases">
        <title>Genome of the entomopathogenic fungus Entomophthora muscae.</title>
        <authorList>
            <person name="Elya C."/>
            <person name="Lovett B.R."/>
            <person name="Lee E."/>
            <person name="Macias A.M."/>
            <person name="Hajek A.E."/>
            <person name="De Bivort B.L."/>
            <person name="Kasson M.T."/>
            <person name="De Fine Licht H.H."/>
            <person name="Stajich J.E."/>
        </authorList>
    </citation>
    <scope>NUCLEOTIDE SEQUENCE</scope>
    <source>
        <strain evidence="1">Berkeley</strain>
    </source>
</reference>
<name>A0ACC2SZF6_9FUNG</name>
<gene>
    <name evidence="1" type="ORF">DSO57_1037181</name>
</gene>
<sequence>MWMLSHKSLHTKATFPPFWRETWRTLCQGKWSVWARELSKDNKVKIAAFNTFYHNPPHNLKKGRVSIEIAKTKYLVFLKNVEVDSFLEIRKCCPRAERPRLFID</sequence>
<accession>A0ACC2SZF6</accession>